<dbReference type="SUPFAM" id="SSF82714">
    <property type="entry name" value="Multidrug efflux transporter AcrB TolC docking domain, DN and DC subdomains"/>
    <property type="match status" value="2"/>
</dbReference>
<feature type="transmembrane region" description="Helical" evidence="1">
    <location>
        <begin position="893"/>
        <end position="913"/>
    </location>
</feature>
<dbReference type="PANTHER" id="PTHR32063:SF24">
    <property type="entry name" value="CATION EFFLUX SYSTEM (ACRB_ACRD_ACRF FAMILY)"/>
    <property type="match status" value="1"/>
</dbReference>
<gene>
    <name evidence="2" type="ORF">FJQ54_03830</name>
</gene>
<feature type="transmembrane region" description="Helical" evidence="1">
    <location>
        <begin position="919"/>
        <end position="942"/>
    </location>
</feature>
<proteinExistence type="predicted"/>
<dbReference type="Gene3D" id="3.30.2090.10">
    <property type="entry name" value="Multidrug efflux transporter AcrB TolC docking domain, DN and DC subdomains"/>
    <property type="match status" value="2"/>
</dbReference>
<dbReference type="SUPFAM" id="SSF82866">
    <property type="entry name" value="Multidrug efflux transporter AcrB transmembrane domain"/>
    <property type="match status" value="2"/>
</dbReference>
<name>A0A501XTU8_9SPHN</name>
<protein>
    <submittedName>
        <fullName evidence="2">Efflux RND transporter permease subunit</fullName>
    </submittedName>
</protein>
<dbReference type="SUPFAM" id="SSF82693">
    <property type="entry name" value="Multidrug efflux transporter AcrB pore domain, PN1, PN2, PC1 and PC2 subdomains"/>
    <property type="match status" value="3"/>
</dbReference>
<dbReference type="EMBL" id="VFSU01000011">
    <property type="protein sequence ID" value="TPE64051.1"/>
    <property type="molecule type" value="Genomic_DNA"/>
</dbReference>
<keyword evidence="1" id="KW-0472">Membrane</keyword>
<feature type="transmembrane region" description="Helical" evidence="1">
    <location>
        <begin position="963"/>
        <end position="983"/>
    </location>
</feature>
<organism evidence="2 3">
    <name type="scientific">Sandaracinobacter neustonicus</name>
    <dbReference type="NCBI Taxonomy" id="1715348"/>
    <lineage>
        <taxon>Bacteria</taxon>
        <taxon>Pseudomonadati</taxon>
        <taxon>Pseudomonadota</taxon>
        <taxon>Alphaproteobacteria</taxon>
        <taxon>Sphingomonadales</taxon>
        <taxon>Sphingosinicellaceae</taxon>
        <taxon>Sandaracinobacter</taxon>
    </lineage>
</organism>
<feature type="transmembrane region" description="Helical" evidence="1">
    <location>
        <begin position="460"/>
        <end position="483"/>
    </location>
</feature>
<dbReference type="Gene3D" id="3.30.70.1440">
    <property type="entry name" value="Multidrug efflux transporter AcrB pore domain"/>
    <property type="match status" value="1"/>
</dbReference>
<evidence type="ECO:0000313" key="2">
    <source>
        <dbReference type="EMBL" id="TPE64051.1"/>
    </source>
</evidence>
<feature type="transmembrane region" description="Helical" evidence="1">
    <location>
        <begin position="330"/>
        <end position="349"/>
    </location>
</feature>
<feature type="transmembrane region" description="Helical" evidence="1">
    <location>
        <begin position="356"/>
        <end position="378"/>
    </location>
</feature>
<evidence type="ECO:0000313" key="3">
    <source>
        <dbReference type="Proteomes" id="UP000319897"/>
    </source>
</evidence>
<dbReference type="Gene3D" id="3.30.70.1320">
    <property type="entry name" value="Multidrug efflux transporter AcrB pore domain like"/>
    <property type="match status" value="1"/>
</dbReference>
<dbReference type="Proteomes" id="UP000319897">
    <property type="component" value="Unassembled WGS sequence"/>
</dbReference>
<keyword evidence="3" id="KW-1185">Reference proteome</keyword>
<evidence type="ECO:0000256" key="1">
    <source>
        <dbReference type="SAM" id="Phobius"/>
    </source>
</evidence>
<keyword evidence="1" id="KW-0812">Transmembrane</keyword>
<reference evidence="2 3" key="1">
    <citation type="submission" date="2019-06" db="EMBL/GenBank/DDBJ databases">
        <authorList>
            <person name="Lee I."/>
            <person name="Jang G.I."/>
            <person name="Hwang C.Y."/>
        </authorList>
    </citation>
    <scope>NUCLEOTIDE SEQUENCE [LARGE SCALE GENOMIC DNA]</scope>
    <source>
        <strain evidence="2 3">PAMC 28131</strain>
    </source>
</reference>
<dbReference type="InterPro" id="IPR027463">
    <property type="entry name" value="AcrB_DN_DC_subdom"/>
</dbReference>
<feature type="transmembrane region" description="Helical" evidence="1">
    <location>
        <begin position="428"/>
        <end position="448"/>
    </location>
</feature>
<feature type="transmembrane region" description="Helical" evidence="1">
    <location>
        <begin position="864"/>
        <end position="886"/>
    </location>
</feature>
<feature type="transmembrane region" description="Helical" evidence="1">
    <location>
        <begin position="525"/>
        <end position="547"/>
    </location>
</feature>
<dbReference type="Gene3D" id="1.20.1640.10">
    <property type="entry name" value="Multidrug efflux transporter AcrB transmembrane domain"/>
    <property type="match status" value="2"/>
</dbReference>
<feature type="transmembrane region" description="Helical" evidence="1">
    <location>
        <begin position="384"/>
        <end position="407"/>
    </location>
</feature>
<keyword evidence="1" id="KW-1133">Transmembrane helix</keyword>
<dbReference type="GO" id="GO:0005886">
    <property type="term" value="C:plasma membrane"/>
    <property type="evidence" value="ECO:0007669"/>
    <property type="project" value="TreeGrafter"/>
</dbReference>
<sequence>MNGLIAFAVHRWQVTLVVFGLITALGAQAFLSIPRSVDPTFKAPFVLILANMPGADPADIEQTVTKPIEEVVAGLDAIDELESHSRDGQAVIAAHFLWSADPDRVFDETVREVNAIRGTLPTSVQRLEYRRIRTTEAVVAQYAIVSDTASWRRMEKVGKDLKEAFQRQPGVRLAVVWGVPKPEMRVSVDLGRLAELGIPVTQVTDALRVGGTDTPPGAVRSGEQRLNLKAGGAFRSVDEVKAVPLRAVSGRVVRVGDVAEVAWATAERTHSTSFNGKRAIWVTATQKDNVNVLEVERALTATADAYAKTLPPDMKLKLAFDQSQDVKRKLALLARDFGLALALVLLTLLPLGPRASLVVMVSVPLSLAIGVFVMNVLGYTLNQLVITGFIVALGILVDDSIVVVENISRHLRMGYSRTAAALAGTQQIAVAVVGCTAVIVFAFLPLTALPGGAGKFIRGLPIAVMATVIASLFISLTIIPFLASRLLPRDTDPHGNRFLQIVDGGIQRFYAPILHWGLEHPRTTFLAATALCVAALGLVPVLGSSLFPPADSPYFQVEIETSEGSDTVATARAVAFVDRTLAAEPLVENRMANVGRGNPQIFYNKGETSQQSNIGVVAATLKSWDPVETPALVTRLRERFASYPEARIQLNPYQNGSPIDAPIQWFLTGPDLDVLRELSIKAEAIVRAVPGTQDVRNPLAYERLDLNLGLDADKAALFGVAPAAARRVTRLALAGETAGRFRDAEGDSYDVVVRLPQPDFTGVSPGERIGALQDVSALERVFVPTAGGDAVPLPAIATPRLEGGPASIDRHGQQRSVGLTAHVQDGYLTSRVNEEVGAKLKAMDLPPGYGFVQGGEAAEQEESFGGLGGVILFAMFSIFAVLVLEFGRFRETIVVAGVVPLGMFGGLIALLLTGNSISFTAVIGFVALIGIEIKNSILLVDFTTQLRQQGVELREAIERAGEVRFLPVLLTSVTAVLALLPLALSGSGLYSPLAWVIIGGLISSTLLSRIVTPVMYLLLVRHAPPPPRMETAPPPLPEA</sequence>
<dbReference type="PRINTS" id="PR00702">
    <property type="entry name" value="ACRIFLAVINRP"/>
</dbReference>
<dbReference type="OrthoDB" id="9806532at2"/>
<dbReference type="Pfam" id="PF00873">
    <property type="entry name" value="ACR_tran"/>
    <property type="match status" value="1"/>
</dbReference>
<dbReference type="InterPro" id="IPR001036">
    <property type="entry name" value="Acrflvin-R"/>
</dbReference>
<comment type="caution">
    <text evidence="2">The sequence shown here is derived from an EMBL/GenBank/DDBJ whole genome shotgun (WGS) entry which is preliminary data.</text>
</comment>
<dbReference type="PANTHER" id="PTHR32063">
    <property type="match status" value="1"/>
</dbReference>
<feature type="transmembrane region" description="Helical" evidence="1">
    <location>
        <begin position="995"/>
        <end position="1019"/>
    </location>
</feature>
<dbReference type="Gene3D" id="3.30.70.1430">
    <property type="entry name" value="Multidrug efflux transporter AcrB pore domain"/>
    <property type="match status" value="2"/>
</dbReference>
<dbReference type="AlphaFoldDB" id="A0A501XTU8"/>
<accession>A0A501XTU8</accession>
<dbReference type="GO" id="GO:0042910">
    <property type="term" value="F:xenobiotic transmembrane transporter activity"/>
    <property type="evidence" value="ECO:0007669"/>
    <property type="project" value="TreeGrafter"/>
</dbReference>